<dbReference type="Proteomes" id="UP000289152">
    <property type="component" value="Unassembled WGS sequence"/>
</dbReference>
<dbReference type="VEuPathDB" id="FungiDB:TREMEDRAFT_64192"/>
<sequence length="261" mass="29643">MNNQRGGRHSQYSTRQLYDHVTGNFETVTTTNHRLNSFRPLERSLPPTTSRSRNHTYSNQSRNSRRPNKLDEDSLKKLDEDSHFLSVDSQPMIVYNSDDGSNVVAVSSQPRHEADLYYQSERQIVLDPSIKEWLGGVQSVPTWTDPNNPEEDEETLTRIEEEDSEDSPAASSEEAPSSTVFQDHSVLCQDSADDVEAFDEVKVEKTIPMISADTYDRSLKPCHDSYHEAKIASSSTVQWTPSDRRIRQLQVGVQGGPRRMN</sequence>
<feature type="region of interest" description="Disordered" evidence="1">
    <location>
        <begin position="32"/>
        <end position="71"/>
    </location>
</feature>
<reference evidence="2 3" key="1">
    <citation type="submission" date="2016-06" db="EMBL/GenBank/DDBJ databases">
        <title>Evolution of pathogenesis and genome organization in the Tremellales.</title>
        <authorList>
            <person name="Cuomo C."/>
            <person name="Litvintseva A."/>
            <person name="Heitman J."/>
            <person name="Chen Y."/>
            <person name="Sun S."/>
            <person name="Springer D."/>
            <person name="Dromer F."/>
            <person name="Young S."/>
            <person name="Zeng Q."/>
            <person name="Chapman S."/>
            <person name="Gujja S."/>
            <person name="Saif S."/>
            <person name="Birren B."/>
        </authorList>
    </citation>
    <scope>NUCLEOTIDE SEQUENCE [LARGE SCALE GENOMIC DNA]</scope>
    <source>
        <strain evidence="2 3">ATCC 28783</strain>
    </source>
</reference>
<organism evidence="2 3">
    <name type="scientific">Tremella mesenterica</name>
    <name type="common">Jelly fungus</name>
    <dbReference type="NCBI Taxonomy" id="5217"/>
    <lineage>
        <taxon>Eukaryota</taxon>
        <taxon>Fungi</taxon>
        <taxon>Dikarya</taxon>
        <taxon>Basidiomycota</taxon>
        <taxon>Agaricomycotina</taxon>
        <taxon>Tremellomycetes</taxon>
        <taxon>Tremellales</taxon>
        <taxon>Tremellaceae</taxon>
        <taxon>Tremella</taxon>
    </lineage>
</organism>
<evidence type="ECO:0000313" key="3">
    <source>
        <dbReference type="Proteomes" id="UP000289152"/>
    </source>
</evidence>
<dbReference type="EMBL" id="SDIL01000103">
    <property type="protein sequence ID" value="RXK36279.1"/>
    <property type="molecule type" value="Genomic_DNA"/>
</dbReference>
<feature type="compositionally biased region" description="Acidic residues" evidence="1">
    <location>
        <begin position="148"/>
        <end position="166"/>
    </location>
</feature>
<gene>
    <name evidence="2" type="ORF">M231_06483</name>
</gene>
<comment type="caution">
    <text evidence="2">The sequence shown here is derived from an EMBL/GenBank/DDBJ whole genome shotgun (WGS) entry which is preliminary data.</text>
</comment>
<protein>
    <submittedName>
        <fullName evidence="2">Uncharacterized protein</fullName>
    </submittedName>
</protein>
<dbReference type="AlphaFoldDB" id="A0A4Q1BBX1"/>
<evidence type="ECO:0000256" key="1">
    <source>
        <dbReference type="SAM" id="MobiDB-lite"/>
    </source>
</evidence>
<name>A0A4Q1BBX1_TREME</name>
<proteinExistence type="predicted"/>
<accession>A0A4Q1BBX1</accession>
<dbReference type="InParanoid" id="A0A4Q1BBX1"/>
<evidence type="ECO:0000313" key="2">
    <source>
        <dbReference type="EMBL" id="RXK36279.1"/>
    </source>
</evidence>
<keyword evidence="3" id="KW-1185">Reference proteome</keyword>
<feature type="region of interest" description="Disordered" evidence="1">
    <location>
        <begin position="138"/>
        <end position="181"/>
    </location>
</feature>
<feature type="compositionally biased region" description="Low complexity" evidence="1">
    <location>
        <begin position="167"/>
        <end position="178"/>
    </location>
</feature>
<feature type="compositionally biased region" description="Polar residues" evidence="1">
    <location>
        <begin position="46"/>
        <end position="62"/>
    </location>
</feature>